<dbReference type="AlphaFoldDB" id="A0A419PZI7"/>
<organism evidence="2 3">
    <name type="scientific">Clonorchis sinensis</name>
    <name type="common">Chinese liver fluke</name>
    <dbReference type="NCBI Taxonomy" id="79923"/>
    <lineage>
        <taxon>Eukaryota</taxon>
        <taxon>Metazoa</taxon>
        <taxon>Spiralia</taxon>
        <taxon>Lophotrochozoa</taxon>
        <taxon>Platyhelminthes</taxon>
        <taxon>Trematoda</taxon>
        <taxon>Digenea</taxon>
        <taxon>Opisthorchiida</taxon>
        <taxon>Opisthorchiata</taxon>
        <taxon>Opisthorchiidae</taxon>
        <taxon>Clonorchis</taxon>
    </lineage>
</organism>
<dbReference type="InterPro" id="IPR013087">
    <property type="entry name" value="Znf_C2H2_type"/>
</dbReference>
<feature type="compositionally biased region" description="Basic and acidic residues" evidence="1">
    <location>
        <begin position="249"/>
        <end position="266"/>
    </location>
</feature>
<feature type="compositionally biased region" description="Basic residues" evidence="1">
    <location>
        <begin position="121"/>
        <end position="140"/>
    </location>
</feature>
<comment type="caution">
    <text evidence="2">The sequence shown here is derived from an EMBL/GenBank/DDBJ whole genome shotgun (WGS) entry which is preliminary data.</text>
</comment>
<feature type="compositionally biased region" description="Polar residues" evidence="1">
    <location>
        <begin position="100"/>
        <end position="117"/>
    </location>
</feature>
<evidence type="ECO:0000313" key="2">
    <source>
        <dbReference type="EMBL" id="KAG5443092.1"/>
    </source>
</evidence>
<dbReference type="Proteomes" id="UP000286415">
    <property type="component" value="Unassembled WGS sequence"/>
</dbReference>
<dbReference type="InParanoid" id="A0A419PZI7"/>
<proteinExistence type="predicted"/>
<protein>
    <submittedName>
        <fullName evidence="2">Uncharacterized protein</fullName>
    </submittedName>
</protein>
<feature type="compositionally biased region" description="Polar residues" evidence="1">
    <location>
        <begin position="1"/>
        <end position="29"/>
    </location>
</feature>
<dbReference type="STRING" id="79923.A0A419PZI7"/>
<reference evidence="2 3" key="1">
    <citation type="journal article" date="2018" name="Biotechnol. Adv.">
        <title>Improved genomic resources and new bioinformatic workflow for the carcinogenic parasite Clonorchis sinensis: Biotechnological implications.</title>
        <authorList>
            <person name="Wang D."/>
            <person name="Korhonen P.K."/>
            <person name="Gasser R.B."/>
            <person name="Young N.D."/>
        </authorList>
    </citation>
    <scope>NUCLEOTIDE SEQUENCE [LARGE SCALE GENOMIC DNA]</scope>
    <source>
        <strain evidence="2">Cs-k2</strain>
    </source>
</reference>
<evidence type="ECO:0000256" key="1">
    <source>
        <dbReference type="SAM" id="MobiDB-lite"/>
    </source>
</evidence>
<evidence type="ECO:0000313" key="3">
    <source>
        <dbReference type="Proteomes" id="UP000286415"/>
    </source>
</evidence>
<feature type="compositionally biased region" description="Low complexity" evidence="1">
    <location>
        <begin position="141"/>
        <end position="152"/>
    </location>
</feature>
<sequence>MWDKQQGSCLPEYTNTNLQQKGTTNSHSSPCMKIKRDANSTGVPLTGWLKSHQQTHLNRPSPSTTARKNYGNTEHRDGQTKTYNSNKTSREETHFPGSPWNRQTGEGKRSTQQTDHPSATKLHKRKINNKEPARRKRSHSSSHSPDLRPSQSVINTECGTNQHQCKRRIDIFICPICRKHTTCLEGFAEHMALHVTRGSTTASVSEVLFDSERRDSIVKFSRNNPSPAAVSKKSSSVETKFAGQVSSTSKDEVATTPRRDNLETKKPGVPVEKSVCTICCPVTMLPNHLSLKEHIQSNHIKACYQCQCCERYFSSKLACENHIFTHHFGKPTAENLTDKFHETVSYLIPILRTITANPHPPIMLVGEQPMEQQREPSNWPLPTVFSASPVGKQPPISIDKMKVSEPSAGLLPEIILEVLQHILPTCRSVVQEQLADDNKLCAATENDVGSQFKSSSTTTKHLSLPNYHVTRSLHEGWDTARLPKPRQEKSRGRGRVRTTNLPDTFIVRDSAGFQVSLSQNQICLQISVFRQFRAMWFQVEHEVDGNSGTAPT</sequence>
<gene>
    <name evidence="2" type="ORF">CSKR_112602</name>
</gene>
<feature type="region of interest" description="Disordered" evidence="1">
    <location>
        <begin position="1"/>
        <end position="153"/>
    </location>
</feature>
<dbReference type="SMART" id="SM00355">
    <property type="entry name" value="ZnF_C2H2"/>
    <property type="match status" value="3"/>
</dbReference>
<name>A0A419PZI7_CLOSI</name>
<dbReference type="PROSITE" id="PS50157">
    <property type="entry name" value="ZINC_FINGER_C2H2_2"/>
    <property type="match status" value="1"/>
</dbReference>
<dbReference type="OrthoDB" id="6244899at2759"/>
<accession>A0A419PZI7</accession>
<feature type="region of interest" description="Disordered" evidence="1">
    <location>
        <begin position="241"/>
        <end position="266"/>
    </location>
</feature>
<keyword evidence="3" id="KW-1185">Reference proteome</keyword>
<dbReference type="EMBL" id="NIRI02000056">
    <property type="protein sequence ID" value="KAG5443092.1"/>
    <property type="molecule type" value="Genomic_DNA"/>
</dbReference>
<reference evidence="2 3" key="2">
    <citation type="journal article" date="2021" name="Genomics">
        <title>High-quality reference genome for Clonorchis sinensis.</title>
        <authorList>
            <person name="Young N.D."/>
            <person name="Stroehlein A.J."/>
            <person name="Kinkar L."/>
            <person name="Wang T."/>
            <person name="Sohn W.M."/>
            <person name="Chang B.C.H."/>
            <person name="Kaur P."/>
            <person name="Weisz D."/>
            <person name="Dudchenko O."/>
            <person name="Aiden E.L."/>
            <person name="Korhonen P.K."/>
            <person name="Gasser R.B."/>
        </authorList>
    </citation>
    <scope>NUCLEOTIDE SEQUENCE [LARGE SCALE GENOMIC DNA]</scope>
    <source>
        <strain evidence="2">Cs-k2</strain>
    </source>
</reference>
<dbReference type="PROSITE" id="PS00028">
    <property type="entry name" value="ZINC_FINGER_C2H2_1"/>
    <property type="match status" value="1"/>
</dbReference>
<feature type="compositionally biased region" description="Polar residues" evidence="1">
    <location>
        <begin position="51"/>
        <end position="72"/>
    </location>
</feature>